<feature type="domain" description="Glycosyl hydrolase family 92 N-terminal" evidence="6">
    <location>
        <begin position="26"/>
        <end position="253"/>
    </location>
</feature>
<dbReference type="GO" id="GO:0005975">
    <property type="term" value="P:carbohydrate metabolic process"/>
    <property type="evidence" value="ECO:0007669"/>
    <property type="project" value="InterPro"/>
</dbReference>
<evidence type="ECO:0000313" key="7">
    <source>
        <dbReference type="EMBL" id="TCJ19158.1"/>
    </source>
</evidence>
<organism evidence="7 8">
    <name type="scientific">Flaviaesturariibacter flavus</name>
    <dbReference type="NCBI Taxonomy" id="2502780"/>
    <lineage>
        <taxon>Bacteria</taxon>
        <taxon>Pseudomonadati</taxon>
        <taxon>Bacteroidota</taxon>
        <taxon>Chitinophagia</taxon>
        <taxon>Chitinophagales</taxon>
        <taxon>Chitinophagaceae</taxon>
        <taxon>Flaviaestuariibacter</taxon>
    </lineage>
</organism>
<feature type="signal peptide" evidence="4">
    <location>
        <begin position="1"/>
        <end position="21"/>
    </location>
</feature>
<dbReference type="InterPro" id="IPR008979">
    <property type="entry name" value="Galactose-bd-like_sf"/>
</dbReference>
<gene>
    <name evidence="7" type="ORF">EPD60_01715</name>
</gene>
<dbReference type="GO" id="GO:0000224">
    <property type="term" value="F:peptide-N4-(N-acetyl-beta-glucosaminyl)asparagine amidase activity"/>
    <property type="evidence" value="ECO:0007669"/>
    <property type="project" value="TreeGrafter"/>
</dbReference>
<keyword evidence="3" id="KW-0106">Calcium</keyword>
<dbReference type="InterPro" id="IPR041371">
    <property type="entry name" value="GH92_N"/>
</dbReference>
<dbReference type="Pfam" id="PF17678">
    <property type="entry name" value="Glyco_hydro_92N"/>
    <property type="match status" value="1"/>
</dbReference>
<dbReference type="InterPro" id="IPR012939">
    <property type="entry name" value="Glyco_hydro_92"/>
</dbReference>
<evidence type="ECO:0000259" key="5">
    <source>
        <dbReference type="Pfam" id="PF07971"/>
    </source>
</evidence>
<dbReference type="InterPro" id="IPR014718">
    <property type="entry name" value="GH-type_carb-bd"/>
</dbReference>
<reference evidence="7 8" key="1">
    <citation type="submission" date="2019-03" db="EMBL/GenBank/DDBJ databases">
        <authorList>
            <person name="Kim M.K.M."/>
        </authorList>
    </citation>
    <scope>NUCLEOTIDE SEQUENCE [LARGE SCALE GENOMIC DNA]</scope>
    <source>
        <strain evidence="7 8">17J68-12</strain>
    </source>
</reference>
<feature type="chain" id="PRO_5020598515" evidence="4">
    <location>
        <begin position="22"/>
        <end position="979"/>
    </location>
</feature>
<dbReference type="Pfam" id="PF07971">
    <property type="entry name" value="Glyco_hydro_92"/>
    <property type="match status" value="1"/>
</dbReference>
<dbReference type="OrthoDB" id="9762711at2"/>
<comment type="caution">
    <text evidence="7">The sequence shown here is derived from an EMBL/GenBank/DDBJ whole genome shotgun (WGS) entry which is preliminary data.</text>
</comment>
<proteinExistence type="predicted"/>
<dbReference type="FunFam" id="3.30.2080.10:FF:000001">
    <property type="entry name" value="Alpha-1,2-mannosidase subfamily"/>
    <property type="match status" value="1"/>
</dbReference>
<dbReference type="InterPro" id="IPR005887">
    <property type="entry name" value="GH92_a_mannosidase_put"/>
</dbReference>
<evidence type="ECO:0000256" key="2">
    <source>
        <dbReference type="ARBA" id="ARBA00011245"/>
    </source>
</evidence>
<sequence length="979" mass="109808">MKQLRLLVLALAFPASLLAQKDYTRLVNPFIGTGGHGHTYPGASVPFGMMQLSPDTRMDDWDGSSGYHYSDSVIYGFSHTHLSGTGIPDYCDLLLMPFTGPTKWKNTEYRSPFSHKSEVASPGYYEVFLKKGNIKAQLTTTTRAGMHQYTFPSGTKTGSLLIDLQHRDEVLDARLEVVDSRTVRGYRRSKSWAKDQHFYFYIRFDRPFGSNSSEYHDGFPNKMGGLVEGKDAKAGLVFELGADRQLRCRVGISGVSMEGAKANLDAEIGAKSFAQVHSEARASWNRSLGKIDITGGTRDQQVTFYTALYHTYLVPNTWQDVDGQYRGTDGQVHRAEGFTNHSVFSLWDTYRAYHPLMTILEPKRTADWINTFLHQYKEGGMLPVWELSGNETFCMIGYHSVPVIVDAWQKGIRGFDAQLALEAMRSYAESDRFGLDFYRRQGYIANNQEHESVSKTLEYAYDDWCIAQFARWNGNDSVYRRYIRRAQNFKNLFDPQTHLMRGKLQARWHSPFDPREINNFFTEGNSWHYSFAAPQDVQGLMALHGGAAPFEKKLDELFTTAPVTTGREQPDVTGLIGQYAQGNEPSHHMAYLYNYAGRWDKTQDLVHRICTEFYRNAPDGLIGNEDCGQMSAWYILSALGFYPVCPGSGEYILGTPLFDAATLKLENGKTFRVIAARAKAGLWKSATASWNGSPLPRTLIAHEQIAAGGELRFNMPEQLPAKLWGAALHERPLSQILDPIVTPVPFVANESNKFRDSIQVRLTGMDAQQRIFYTVQEKGKPASAGRVYSGPFTLKQSATVQIITTYDEKQNRVLTQDFFRIPSDRSITVQSTVHPLYTGGGPDMLVDSITGGANWRAGDWQSYFNTDFEAVVDLKSVRPVRSLGVHVLQDVSPWIVYPKEVIFWGSEDGVSFTKIGRVINKVGIDSMGQQVQVLGLTVNTRARYIRVRAVNGGKLPAGHPSAGNPSHLFIDEVLIDAGN</sequence>
<dbReference type="AlphaFoldDB" id="A0A4R1BNZ2"/>
<dbReference type="EMBL" id="SJZI01000002">
    <property type="protein sequence ID" value="TCJ19158.1"/>
    <property type="molecule type" value="Genomic_DNA"/>
</dbReference>
<protein>
    <submittedName>
        <fullName evidence="7">Glycoside hydrolase family 92 protein</fullName>
    </submittedName>
</protein>
<evidence type="ECO:0000256" key="4">
    <source>
        <dbReference type="SAM" id="SignalP"/>
    </source>
</evidence>
<dbReference type="Gene3D" id="2.60.120.260">
    <property type="entry name" value="Galactose-binding domain-like"/>
    <property type="match status" value="1"/>
</dbReference>
<dbReference type="Gene3D" id="1.20.1050.60">
    <property type="entry name" value="alpha-1,2-mannosidase"/>
    <property type="match status" value="1"/>
</dbReference>
<dbReference type="InterPro" id="IPR050883">
    <property type="entry name" value="PNGase"/>
</dbReference>
<dbReference type="GO" id="GO:0030246">
    <property type="term" value="F:carbohydrate binding"/>
    <property type="evidence" value="ECO:0007669"/>
    <property type="project" value="InterPro"/>
</dbReference>
<dbReference type="SUPFAM" id="SSF48208">
    <property type="entry name" value="Six-hairpin glycosidases"/>
    <property type="match status" value="1"/>
</dbReference>
<dbReference type="Gene3D" id="1.20.1610.10">
    <property type="entry name" value="alpha-1,2-mannosidases domains"/>
    <property type="match status" value="1"/>
</dbReference>
<dbReference type="PANTHER" id="PTHR12143">
    <property type="entry name" value="PEPTIDE N-GLYCANASE PNGASE -RELATED"/>
    <property type="match status" value="1"/>
</dbReference>
<feature type="domain" description="Glycosyl hydrolase family 92" evidence="5">
    <location>
        <begin position="259"/>
        <end position="715"/>
    </location>
</feature>
<evidence type="ECO:0000256" key="1">
    <source>
        <dbReference type="ARBA" id="ARBA00001913"/>
    </source>
</evidence>
<dbReference type="NCBIfam" id="TIGR01180">
    <property type="entry name" value="aman2_put"/>
    <property type="match status" value="1"/>
</dbReference>
<comment type="subunit">
    <text evidence="2">Monomer.</text>
</comment>
<keyword evidence="7" id="KW-0378">Hydrolase</keyword>
<comment type="cofactor">
    <cofactor evidence="1">
        <name>Ca(2+)</name>
        <dbReference type="ChEBI" id="CHEBI:29108"/>
    </cofactor>
</comment>
<dbReference type="GO" id="GO:0005829">
    <property type="term" value="C:cytosol"/>
    <property type="evidence" value="ECO:0007669"/>
    <property type="project" value="TreeGrafter"/>
</dbReference>
<keyword evidence="4" id="KW-0732">Signal</keyword>
<dbReference type="FunFam" id="1.20.1050.60:FF:000001">
    <property type="entry name" value="Putative alpha-1,2-mannosidase"/>
    <property type="match status" value="1"/>
</dbReference>
<dbReference type="PANTHER" id="PTHR12143:SF39">
    <property type="entry name" value="SECRETED PROTEIN"/>
    <property type="match status" value="1"/>
</dbReference>
<dbReference type="Proteomes" id="UP000295334">
    <property type="component" value="Unassembled WGS sequence"/>
</dbReference>
<accession>A0A4R1BNZ2</accession>
<dbReference type="Gene3D" id="3.30.2080.10">
    <property type="entry name" value="GH92 mannosidase domain"/>
    <property type="match status" value="1"/>
</dbReference>
<evidence type="ECO:0000313" key="8">
    <source>
        <dbReference type="Proteomes" id="UP000295334"/>
    </source>
</evidence>
<dbReference type="Gene3D" id="2.70.98.10">
    <property type="match status" value="1"/>
</dbReference>
<name>A0A4R1BNZ2_9BACT</name>
<evidence type="ECO:0000256" key="3">
    <source>
        <dbReference type="ARBA" id="ARBA00022837"/>
    </source>
</evidence>
<keyword evidence="8" id="KW-1185">Reference proteome</keyword>
<dbReference type="InterPro" id="IPR008928">
    <property type="entry name" value="6-hairpin_glycosidase_sf"/>
</dbReference>
<dbReference type="SUPFAM" id="SSF49785">
    <property type="entry name" value="Galactose-binding domain-like"/>
    <property type="match status" value="1"/>
</dbReference>
<evidence type="ECO:0000259" key="6">
    <source>
        <dbReference type="Pfam" id="PF17678"/>
    </source>
</evidence>
<dbReference type="GO" id="GO:0006516">
    <property type="term" value="P:glycoprotein catabolic process"/>
    <property type="evidence" value="ECO:0007669"/>
    <property type="project" value="TreeGrafter"/>
</dbReference>